<dbReference type="RefSeq" id="WP_203829991.1">
    <property type="nucleotide sequence ID" value="NZ_BAAATY010000049.1"/>
</dbReference>
<dbReference type="SUPFAM" id="SSF54427">
    <property type="entry name" value="NTF2-like"/>
    <property type="match status" value="1"/>
</dbReference>
<organism evidence="1 2">
    <name type="scientific">Actinoplanes palleronii</name>
    <dbReference type="NCBI Taxonomy" id="113570"/>
    <lineage>
        <taxon>Bacteria</taxon>
        <taxon>Bacillati</taxon>
        <taxon>Actinomycetota</taxon>
        <taxon>Actinomycetes</taxon>
        <taxon>Micromonosporales</taxon>
        <taxon>Micromonosporaceae</taxon>
        <taxon>Actinoplanes</taxon>
    </lineage>
</organism>
<evidence type="ECO:0000313" key="2">
    <source>
        <dbReference type="Proteomes" id="UP000624709"/>
    </source>
</evidence>
<proteinExistence type="predicted"/>
<accession>A0ABQ4BNI9</accession>
<gene>
    <name evidence="1" type="ORF">Apa02nite_083610</name>
</gene>
<keyword evidence="2" id="KW-1185">Reference proteome</keyword>
<evidence type="ECO:0008006" key="3">
    <source>
        <dbReference type="Google" id="ProtNLM"/>
    </source>
</evidence>
<name>A0ABQ4BNI9_9ACTN</name>
<sequence>MPTVREALTIETYRRFHAAVNSGDLEVIETAIEEVIHPDCRFHTAEPSGLTAIALQKRIWATLLRAFPDLHVTVDDLLCADDKIVARQTVTGTNTGEYRGMPPTGRTVRYPEIFIFRFADGQIVDLWGVVDVLSQLRQLGHVT</sequence>
<dbReference type="Pfam" id="PF07366">
    <property type="entry name" value="SnoaL"/>
    <property type="match status" value="1"/>
</dbReference>
<dbReference type="Proteomes" id="UP000624709">
    <property type="component" value="Unassembled WGS sequence"/>
</dbReference>
<dbReference type="InterPro" id="IPR009959">
    <property type="entry name" value="Cyclase_SnoaL-like"/>
</dbReference>
<dbReference type="Gene3D" id="3.10.450.50">
    <property type="match status" value="1"/>
</dbReference>
<evidence type="ECO:0000313" key="1">
    <source>
        <dbReference type="EMBL" id="GIE72253.1"/>
    </source>
</evidence>
<protein>
    <recommendedName>
        <fullName evidence="3">Ester cyclase</fullName>
    </recommendedName>
</protein>
<dbReference type="EMBL" id="BOMS01000140">
    <property type="protein sequence ID" value="GIE72253.1"/>
    <property type="molecule type" value="Genomic_DNA"/>
</dbReference>
<dbReference type="PANTHER" id="PTHR38436">
    <property type="entry name" value="POLYKETIDE CYCLASE SNOAL-LIKE DOMAIN"/>
    <property type="match status" value="1"/>
</dbReference>
<comment type="caution">
    <text evidence="1">The sequence shown here is derived from an EMBL/GenBank/DDBJ whole genome shotgun (WGS) entry which is preliminary data.</text>
</comment>
<dbReference type="PANTHER" id="PTHR38436:SF1">
    <property type="entry name" value="ESTER CYCLASE"/>
    <property type="match status" value="1"/>
</dbReference>
<reference evidence="1 2" key="1">
    <citation type="submission" date="2021-01" db="EMBL/GenBank/DDBJ databases">
        <title>Whole genome shotgun sequence of Actinoplanes palleronii NBRC 14916.</title>
        <authorList>
            <person name="Komaki H."/>
            <person name="Tamura T."/>
        </authorList>
    </citation>
    <scope>NUCLEOTIDE SEQUENCE [LARGE SCALE GENOMIC DNA]</scope>
    <source>
        <strain evidence="1 2">NBRC 14916</strain>
    </source>
</reference>
<dbReference type="InterPro" id="IPR032710">
    <property type="entry name" value="NTF2-like_dom_sf"/>
</dbReference>